<dbReference type="SMART" id="SM00739">
    <property type="entry name" value="KOW"/>
    <property type="match status" value="1"/>
</dbReference>
<evidence type="ECO:0000256" key="3">
    <source>
        <dbReference type="ARBA" id="ARBA00023274"/>
    </source>
</evidence>
<organism evidence="8 9">
    <name type="scientific">Candidatus Uhrbacteria bacterium GW2011_GWD2_52_7</name>
    <dbReference type="NCBI Taxonomy" id="1618989"/>
    <lineage>
        <taxon>Bacteria</taxon>
        <taxon>Candidatus Uhriibacteriota</taxon>
    </lineage>
</organism>
<comment type="function">
    <text evidence="5">One of two assembly initiator proteins, it binds directly to the 5'-end of the 23S rRNA, where it nucleates assembly of the 50S subunit.</text>
</comment>
<comment type="function">
    <text evidence="5">One of the proteins that surrounds the polypeptide exit tunnel on the outside of the subunit.</text>
</comment>
<dbReference type="GO" id="GO:0019843">
    <property type="term" value="F:rRNA binding"/>
    <property type="evidence" value="ECO:0007669"/>
    <property type="project" value="UniProtKB-UniRule"/>
</dbReference>
<evidence type="ECO:0000256" key="1">
    <source>
        <dbReference type="ARBA" id="ARBA00010618"/>
    </source>
</evidence>
<evidence type="ECO:0000256" key="2">
    <source>
        <dbReference type="ARBA" id="ARBA00022980"/>
    </source>
</evidence>
<dbReference type="EMBL" id="LCRD01000018">
    <property type="protein sequence ID" value="KKW30227.1"/>
    <property type="molecule type" value="Genomic_DNA"/>
</dbReference>
<keyword evidence="2 5" id="KW-0689">Ribosomal protein</keyword>
<dbReference type="InterPro" id="IPR057264">
    <property type="entry name" value="Ribosomal_uL24_C"/>
</dbReference>
<dbReference type="InterPro" id="IPR005825">
    <property type="entry name" value="Ribosomal_uL24_CS"/>
</dbReference>
<dbReference type="InterPro" id="IPR005824">
    <property type="entry name" value="KOW"/>
</dbReference>
<evidence type="ECO:0000313" key="8">
    <source>
        <dbReference type="EMBL" id="KKW30227.1"/>
    </source>
</evidence>
<dbReference type="CDD" id="cd06089">
    <property type="entry name" value="KOW_RPL26"/>
    <property type="match status" value="1"/>
</dbReference>
<dbReference type="PANTHER" id="PTHR12903">
    <property type="entry name" value="MITOCHONDRIAL RIBOSOMAL PROTEIN L24"/>
    <property type="match status" value="1"/>
</dbReference>
<keyword evidence="5" id="KW-0699">rRNA-binding</keyword>
<dbReference type="InterPro" id="IPR008991">
    <property type="entry name" value="Translation_prot_SH3-like_sf"/>
</dbReference>
<dbReference type="InterPro" id="IPR041988">
    <property type="entry name" value="Ribosomal_uL24_KOW"/>
</dbReference>
<dbReference type="HAMAP" id="MF_01326_B">
    <property type="entry name" value="Ribosomal_uL24_B"/>
    <property type="match status" value="1"/>
</dbReference>
<dbReference type="Pfam" id="PF00467">
    <property type="entry name" value="KOW"/>
    <property type="match status" value="1"/>
</dbReference>
<evidence type="ECO:0000256" key="4">
    <source>
        <dbReference type="ARBA" id="ARBA00035206"/>
    </source>
</evidence>
<evidence type="ECO:0000259" key="7">
    <source>
        <dbReference type="SMART" id="SM00739"/>
    </source>
</evidence>
<evidence type="ECO:0000256" key="5">
    <source>
        <dbReference type="HAMAP-Rule" id="MF_01326"/>
    </source>
</evidence>
<dbReference type="Gene3D" id="2.30.30.30">
    <property type="match status" value="1"/>
</dbReference>
<dbReference type="Pfam" id="PF17136">
    <property type="entry name" value="ribosomal_L24"/>
    <property type="match status" value="1"/>
</dbReference>
<evidence type="ECO:0000313" key="9">
    <source>
        <dbReference type="Proteomes" id="UP000034846"/>
    </source>
</evidence>
<comment type="similarity">
    <text evidence="1 5 6">Belongs to the universal ribosomal protein uL24 family.</text>
</comment>
<comment type="caution">
    <text evidence="8">The sequence shown here is derived from an EMBL/GenBank/DDBJ whole genome shotgun (WGS) entry which is preliminary data.</text>
</comment>
<dbReference type="InterPro" id="IPR003256">
    <property type="entry name" value="Ribosomal_uL24"/>
</dbReference>
<dbReference type="SUPFAM" id="SSF50104">
    <property type="entry name" value="Translation proteins SH3-like domain"/>
    <property type="match status" value="1"/>
</dbReference>
<dbReference type="AlphaFoldDB" id="A0A0G1ZPV3"/>
<dbReference type="InterPro" id="IPR014722">
    <property type="entry name" value="Rib_uL2_dom2"/>
</dbReference>
<proteinExistence type="inferred from homology"/>
<sequence>MKIKTGDLVRVLTGKNKGKEGKVTQAFPKLNKVVIDGVNQTVKHVKKTANKPGQRVTYFAPIDASRVALVIDGKVGRVGSTFITKDGKQTKVRVLRSKKNVTEIG</sequence>
<accession>A0A0G1ZPV3</accession>
<dbReference type="GO" id="GO:0006412">
    <property type="term" value="P:translation"/>
    <property type="evidence" value="ECO:0007669"/>
    <property type="project" value="UniProtKB-UniRule"/>
</dbReference>
<name>A0A0G1ZPV3_9BACT</name>
<gene>
    <name evidence="5" type="primary">rplX</name>
    <name evidence="8" type="ORF">UY72_C0018G0017</name>
</gene>
<comment type="subunit">
    <text evidence="5">Part of the 50S ribosomal subunit.</text>
</comment>
<reference evidence="8 9" key="1">
    <citation type="journal article" date="2015" name="Nature">
        <title>rRNA introns, odd ribosomes, and small enigmatic genomes across a large radiation of phyla.</title>
        <authorList>
            <person name="Brown C.T."/>
            <person name="Hug L.A."/>
            <person name="Thomas B.C."/>
            <person name="Sharon I."/>
            <person name="Castelle C.J."/>
            <person name="Singh A."/>
            <person name="Wilkins M.J."/>
            <person name="Williams K.H."/>
            <person name="Banfield J.F."/>
        </authorList>
    </citation>
    <scope>NUCLEOTIDE SEQUENCE [LARGE SCALE GENOMIC DNA]</scope>
</reference>
<dbReference type="GO" id="GO:1990904">
    <property type="term" value="C:ribonucleoprotein complex"/>
    <property type="evidence" value="ECO:0007669"/>
    <property type="project" value="UniProtKB-KW"/>
</dbReference>
<feature type="domain" description="KOW" evidence="7">
    <location>
        <begin position="2"/>
        <end position="29"/>
    </location>
</feature>
<dbReference type="GO" id="GO:0003735">
    <property type="term" value="F:structural constituent of ribosome"/>
    <property type="evidence" value="ECO:0007669"/>
    <property type="project" value="InterPro"/>
</dbReference>
<dbReference type="GO" id="GO:0005840">
    <property type="term" value="C:ribosome"/>
    <property type="evidence" value="ECO:0007669"/>
    <property type="project" value="UniProtKB-KW"/>
</dbReference>
<protein>
    <recommendedName>
        <fullName evidence="4 5">Large ribosomal subunit protein uL24</fullName>
    </recommendedName>
</protein>
<keyword evidence="5" id="KW-0694">RNA-binding</keyword>
<keyword evidence="3 5" id="KW-0687">Ribonucleoprotein</keyword>
<dbReference type="NCBIfam" id="TIGR01079">
    <property type="entry name" value="rplX_bact"/>
    <property type="match status" value="1"/>
</dbReference>
<evidence type="ECO:0000256" key="6">
    <source>
        <dbReference type="RuleBase" id="RU003477"/>
    </source>
</evidence>
<dbReference type="PROSITE" id="PS01108">
    <property type="entry name" value="RIBOSOMAL_L24"/>
    <property type="match status" value="1"/>
</dbReference>
<dbReference type="Proteomes" id="UP000034846">
    <property type="component" value="Unassembled WGS sequence"/>
</dbReference>